<dbReference type="AlphaFoldDB" id="A0ABD5ZL18"/>
<reference evidence="2 3" key="1">
    <citation type="journal article" date="2019" name="Int. J. Syst. Evol. Microbiol.">
        <title>The Global Catalogue of Microorganisms (GCM) 10K type strain sequencing project: providing services to taxonomists for standard genome sequencing and annotation.</title>
        <authorList>
            <consortium name="The Broad Institute Genomics Platform"/>
            <consortium name="The Broad Institute Genome Sequencing Center for Infectious Disease"/>
            <person name="Wu L."/>
            <person name="Ma J."/>
        </authorList>
    </citation>
    <scope>NUCLEOTIDE SEQUENCE [LARGE SCALE GENOMIC DNA]</scope>
    <source>
        <strain evidence="2 3">DT85</strain>
    </source>
</reference>
<dbReference type="EMBL" id="JBHTAP010000001">
    <property type="protein sequence ID" value="MFC7233859.1"/>
    <property type="molecule type" value="Genomic_DNA"/>
</dbReference>
<comment type="caution">
    <text evidence="2">The sequence shown here is derived from an EMBL/GenBank/DDBJ whole genome shotgun (WGS) entry which is preliminary data.</text>
</comment>
<dbReference type="InterPro" id="IPR058278">
    <property type="entry name" value="DUF7972"/>
</dbReference>
<name>A0ABD5ZL18_9EURY</name>
<sequence length="342" mass="37440">MNTDVPGGRVGRWLLVTGSRRHVILALVLAVYVAMFPLGIIAPDGVNALLTDRSSVAALLNTLLSGVILLVSVVVSVASLFVSQELSPVGRQQERVDSTREFRRQTEDIIDRQVSPAEPAAFLRAITRAVLQRAQELDDEVAEMRTHPGIDEATPGDLDAEVDAYLGHVAANTERVNRALDSAEYGTFEMLRAALEYDYAEQLFALRRLRSRHGAQLTDAASDTVDELEEALQFFLAAREYFKSLYLEREFSNLTSDLLYVSLPAIIVVSYAVLAVDLQFIDGAVFGISYVLLFAGAAYTVALAPFIVLTAYVLRVATVSRRTLSAGPFILDGNGERDRLDG</sequence>
<feature type="transmembrane region" description="Helical" evidence="1">
    <location>
        <begin position="287"/>
        <end position="314"/>
    </location>
</feature>
<feature type="transmembrane region" description="Helical" evidence="1">
    <location>
        <begin position="258"/>
        <end position="281"/>
    </location>
</feature>
<evidence type="ECO:0000256" key="1">
    <source>
        <dbReference type="SAM" id="Phobius"/>
    </source>
</evidence>
<keyword evidence="1" id="KW-1133">Transmembrane helix</keyword>
<evidence type="ECO:0000313" key="2">
    <source>
        <dbReference type="EMBL" id="MFC7233859.1"/>
    </source>
</evidence>
<dbReference type="RefSeq" id="WP_276234854.1">
    <property type="nucleotide sequence ID" value="NZ_CP119802.1"/>
</dbReference>
<feature type="transmembrane region" description="Helical" evidence="1">
    <location>
        <begin position="22"/>
        <end position="42"/>
    </location>
</feature>
<protein>
    <submittedName>
        <fullName evidence="2">Uncharacterized protein</fullName>
    </submittedName>
</protein>
<feature type="transmembrane region" description="Helical" evidence="1">
    <location>
        <begin position="62"/>
        <end position="82"/>
    </location>
</feature>
<accession>A0ABD5ZL18</accession>
<dbReference type="Pfam" id="PF25927">
    <property type="entry name" value="DUF7972"/>
    <property type="match status" value="1"/>
</dbReference>
<proteinExistence type="predicted"/>
<dbReference type="Proteomes" id="UP001596398">
    <property type="component" value="Unassembled WGS sequence"/>
</dbReference>
<keyword evidence="1" id="KW-0812">Transmembrane</keyword>
<keyword evidence="1" id="KW-0472">Membrane</keyword>
<dbReference type="GeneID" id="79265520"/>
<evidence type="ECO:0000313" key="3">
    <source>
        <dbReference type="Proteomes" id="UP001596398"/>
    </source>
</evidence>
<gene>
    <name evidence="2" type="ORF">ACFQJ4_00875</name>
</gene>
<organism evidence="2 3">
    <name type="scientific">Halosegnis marinus</name>
    <dbReference type="NCBI Taxonomy" id="3034023"/>
    <lineage>
        <taxon>Archaea</taxon>
        <taxon>Methanobacteriati</taxon>
        <taxon>Methanobacteriota</taxon>
        <taxon>Stenosarchaea group</taxon>
        <taxon>Halobacteria</taxon>
        <taxon>Halobacteriales</taxon>
        <taxon>Natronomonadaceae</taxon>
        <taxon>Halosegnis</taxon>
    </lineage>
</organism>
<keyword evidence="3" id="KW-1185">Reference proteome</keyword>